<dbReference type="Gene3D" id="3.80.10.10">
    <property type="entry name" value="Ribonuclease Inhibitor"/>
    <property type="match status" value="2"/>
</dbReference>
<dbReference type="InterPro" id="IPR053139">
    <property type="entry name" value="Surface_bspA-like"/>
</dbReference>
<comment type="caution">
    <text evidence="2">The sequence shown here is derived from an EMBL/GenBank/DDBJ whole genome shotgun (WGS) entry which is preliminary data.</text>
</comment>
<name>A0A644Z8F2_9ZZZZ</name>
<evidence type="ECO:0000256" key="1">
    <source>
        <dbReference type="SAM" id="Phobius"/>
    </source>
</evidence>
<evidence type="ECO:0000313" key="2">
    <source>
        <dbReference type="EMBL" id="MPM37170.1"/>
    </source>
</evidence>
<dbReference type="EMBL" id="VSSQ01007852">
    <property type="protein sequence ID" value="MPM37170.1"/>
    <property type="molecule type" value="Genomic_DNA"/>
</dbReference>
<proteinExistence type="predicted"/>
<protein>
    <recommendedName>
        <fullName evidence="3">Leucine-rich repeat domain-containing protein</fullName>
    </recommendedName>
</protein>
<reference evidence="2" key="1">
    <citation type="submission" date="2019-08" db="EMBL/GenBank/DDBJ databases">
        <authorList>
            <person name="Kucharzyk K."/>
            <person name="Murdoch R.W."/>
            <person name="Higgins S."/>
            <person name="Loffler F."/>
        </authorList>
    </citation>
    <scope>NUCLEOTIDE SEQUENCE</scope>
</reference>
<dbReference type="PANTHER" id="PTHR45661:SF3">
    <property type="entry name" value="IG-LIKE DOMAIN-CONTAINING PROTEIN"/>
    <property type="match status" value="1"/>
</dbReference>
<feature type="transmembrane region" description="Helical" evidence="1">
    <location>
        <begin position="593"/>
        <end position="616"/>
    </location>
</feature>
<dbReference type="Pfam" id="PF13306">
    <property type="entry name" value="LRR_5"/>
    <property type="match status" value="2"/>
</dbReference>
<keyword evidence="1" id="KW-0472">Membrane</keyword>
<evidence type="ECO:0008006" key="3">
    <source>
        <dbReference type="Google" id="ProtNLM"/>
    </source>
</evidence>
<sequence length="623" mass="69388">MLSSSVDTIDEYAFYSCYSLAHINLKDTQITELNSHVFSLSGLKEIVLPDTLQTIKRDAFHSCWYLESVIVCSDLIVINDGAFSECDQLKTILFTKGVPAWIGSRLFDETGKSADGTCYFSNSMDADGEPIPYPTLLYTAEYADEWAPNGETEWNGYPIRQMSAEEAKSLPIRSVSQPAAPVSSCADSGYEAGDGWVFQDGTLRLTANEGLEDFTNNKPDENYKWRHTHFPDEVEYIEIGKGVSSITPFASYRFWYFSPKEIRITADNPYFVNVNGWIIQKETETLVGPGNLGTFRGPIEITGLPDSIRAIGESACNLACLPYWYFDPERALVQRIDFPKELQTIGEDAFYDCDELLRLDLPAKLTTIGDSAFGDCMRLKQIQFGPAIRSIGEKAFYNCSDLPNINLEDTKITVLRDSAFGSCDALNTAMLPETLKTIETDAFDYCTSLQTLVFFSDAVTIQSGAFRDCIGVKEMIFMKGVPAKLENALFGEEEKAPDGKGYISRLYDRDGTNIPYPTLYYTAAYADEWVPNGETEWNGYPIQQISQEELDAILKETRGEEAPIVAASPVPTETPQTESPALDESNSKPALVIGIRSILFFEICIVAIVFAVIAILRSRRGKK</sequence>
<organism evidence="2">
    <name type="scientific">bioreactor metagenome</name>
    <dbReference type="NCBI Taxonomy" id="1076179"/>
    <lineage>
        <taxon>unclassified sequences</taxon>
        <taxon>metagenomes</taxon>
        <taxon>ecological metagenomes</taxon>
    </lineage>
</organism>
<gene>
    <name evidence="2" type="ORF">SDC9_83776</name>
</gene>
<dbReference type="AlphaFoldDB" id="A0A644Z8F2"/>
<keyword evidence="1" id="KW-1133">Transmembrane helix</keyword>
<dbReference type="SUPFAM" id="SSF52058">
    <property type="entry name" value="L domain-like"/>
    <property type="match status" value="2"/>
</dbReference>
<dbReference type="InterPro" id="IPR032675">
    <property type="entry name" value="LRR_dom_sf"/>
</dbReference>
<dbReference type="PANTHER" id="PTHR45661">
    <property type="entry name" value="SURFACE ANTIGEN"/>
    <property type="match status" value="1"/>
</dbReference>
<keyword evidence="1" id="KW-0812">Transmembrane</keyword>
<accession>A0A644Z8F2</accession>
<dbReference type="InterPro" id="IPR026906">
    <property type="entry name" value="LRR_5"/>
</dbReference>